<dbReference type="CDD" id="cd06928">
    <property type="entry name" value="RNAP_alpha_NTD"/>
    <property type="match status" value="1"/>
</dbReference>
<dbReference type="GO" id="GO:0000428">
    <property type="term" value="C:DNA-directed RNA polymerase complex"/>
    <property type="evidence" value="ECO:0007669"/>
    <property type="project" value="UniProtKB-KW"/>
</dbReference>
<dbReference type="NCBIfam" id="NF003515">
    <property type="entry name" value="PRK05182.2-1"/>
    <property type="match status" value="1"/>
</dbReference>
<evidence type="ECO:0000256" key="8">
    <source>
        <dbReference type="ARBA" id="ARBA00032524"/>
    </source>
</evidence>
<accession>A0A926D244</accession>
<comment type="similarity">
    <text evidence="1 11">Belongs to the RNA polymerase alpha chain family.</text>
</comment>
<dbReference type="NCBIfam" id="TIGR02027">
    <property type="entry name" value="rpoA"/>
    <property type="match status" value="1"/>
</dbReference>
<dbReference type="SUPFAM" id="SSF56553">
    <property type="entry name" value="Insert subdomain of RNA polymerase alpha subunit"/>
    <property type="match status" value="1"/>
</dbReference>
<dbReference type="Proteomes" id="UP000654279">
    <property type="component" value="Unassembled WGS sequence"/>
</dbReference>
<evidence type="ECO:0000313" key="13">
    <source>
        <dbReference type="EMBL" id="MBC8529873.1"/>
    </source>
</evidence>
<evidence type="ECO:0000256" key="11">
    <source>
        <dbReference type="HAMAP-Rule" id="MF_00059"/>
    </source>
</evidence>
<dbReference type="GO" id="GO:0003677">
    <property type="term" value="F:DNA binding"/>
    <property type="evidence" value="ECO:0007669"/>
    <property type="project" value="UniProtKB-UniRule"/>
</dbReference>
<dbReference type="HAMAP" id="MF_00059">
    <property type="entry name" value="RNApol_bact_RpoA"/>
    <property type="match status" value="1"/>
</dbReference>
<dbReference type="InterPro" id="IPR036603">
    <property type="entry name" value="RBP11-like"/>
</dbReference>
<sequence length="315" mass="34836">MIEIEKPKIECVDRGDGDRYAKFVIEPLERGFGTTLGNTLRRILLSSLPGVAVTTVRIDGVLHEFSTIPGVAEDVAEILLNLKGISAKIHSDEVKTVVIDAQGAGEVTAGDIVCDSEVEILNPDLHIATLNEDAKLHMEITLERSRGYVSADRNKQPNMPIGVIPVDSIFTPIRKVHYAVENTRVGQITDYDKLTLELWTNGSISPEEATSLAAKILCEHLMLFVNLTENVGSVEIMVEKEEDKKEKILEMSIEELDLSARSYNCLKRAGINTVEELVMRSEGDMMKVRNLGRKSLEEVVQKLAGLGLSLRLNDE</sequence>
<reference evidence="13" key="1">
    <citation type="submission" date="2020-08" db="EMBL/GenBank/DDBJ databases">
        <title>Genome public.</title>
        <authorList>
            <person name="Liu C."/>
            <person name="Sun Q."/>
        </authorList>
    </citation>
    <scope>NUCLEOTIDE SEQUENCE</scope>
    <source>
        <strain evidence="13">NSJ-44</strain>
    </source>
</reference>
<feature type="domain" description="DNA-directed RNA polymerase RpoA/D/Rpb3-type" evidence="12">
    <location>
        <begin position="20"/>
        <end position="227"/>
    </location>
</feature>
<name>A0A926D244_9FIRM</name>
<evidence type="ECO:0000313" key="14">
    <source>
        <dbReference type="Proteomes" id="UP000654279"/>
    </source>
</evidence>
<dbReference type="NCBIfam" id="NF003519">
    <property type="entry name" value="PRK05182.2-5"/>
    <property type="match status" value="1"/>
</dbReference>
<dbReference type="Pfam" id="PF03118">
    <property type="entry name" value="RNA_pol_A_CTD"/>
    <property type="match status" value="1"/>
</dbReference>
<dbReference type="NCBIfam" id="NF003516">
    <property type="entry name" value="PRK05182.2-2"/>
    <property type="match status" value="1"/>
</dbReference>
<dbReference type="RefSeq" id="WP_249285662.1">
    <property type="nucleotide sequence ID" value="NZ_JACRSO010000005.1"/>
</dbReference>
<dbReference type="FunFam" id="2.170.120.12:FF:000001">
    <property type="entry name" value="DNA-directed RNA polymerase subunit alpha"/>
    <property type="match status" value="1"/>
</dbReference>
<dbReference type="Pfam" id="PF01193">
    <property type="entry name" value="RNA_pol_L"/>
    <property type="match status" value="1"/>
</dbReference>
<dbReference type="InterPro" id="IPR011262">
    <property type="entry name" value="DNA-dir_RNA_pol_insert"/>
</dbReference>
<evidence type="ECO:0000256" key="5">
    <source>
        <dbReference type="ARBA" id="ARBA00022679"/>
    </source>
</evidence>
<evidence type="ECO:0000256" key="1">
    <source>
        <dbReference type="ARBA" id="ARBA00007123"/>
    </source>
</evidence>
<comment type="caution">
    <text evidence="13">The sequence shown here is derived from an EMBL/GenBank/DDBJ whole genome shotgun (WGS) entry which is preliminary data.</text>
</comment>
<feature type="region of interest" description="Alpha C-terminal domain (alpha-CTD)" evidence="11">
    <location>
        <begin position="247"/>
        <end position="315"/>
    </location>
</feature>
<comment type="subunit">
    <text evidence="11">Homodimer. The RNAP catalytic core consists of 2 alpha, 1 beta, 1 beta' and 1 omega subunit. When a sigma factor is associated with the core the holoenzyme is formed, which can initiate transcription.</text>
</comment>
<proteinExistence type="inferred from homology"/>
<dbReference type="InterPro" id="IPR011773">
    <property type="entry name" value="DNA-dir_RpoA"/>
</dbReference>
<dbReference type="SMART" id="SM00662">
    <property type="entry name" value="RPOLD"/>
    <property type="match status" value="1"/>
</dbReference>
<evidence type="ECO:0000256" key="4">
    <source>
        <dbReference type="ARBA" id="ARBA00022478"/>
    </source>
</evidence>
<dbReference type="AlphaFoldDB" id="A0A926D244"/>
<comment type="function">
    <text evidence="11">DNA-dependent RNA polymerase catalyzes the transcription of DNA into RNA using the four ribonucleoside triphosphates as substrates.</text>
</comment>
<dbReference type="GO" id="GO:0003899">
    <property type="term" value="F:DNA-directed RNA polymerase activity"/>
    <property type="evidence" value="ECO:0007669"/>
    <property type="project" value="UniProtKB-UniRule"/>
</dbReference>
<keyword evidence="6 11" id="KW-0548">Nucleotidyltransferase</keyword>
<dbReference type="EMBL" id="JACRSO010000005">
    <property type="protein sequence ID" value="MBC8529873.1"/>
    <property type="molecule type" value="Genomic_DNA"/>
</dbReference>
<dbReference type="GO" id="GO:0006351">
    <property type="term" value="P:DNA-templated transcription"/>
    <property type="evidence" value="ECO:0007669"/>
    <property type="project" value="UniProtKB-UniRule"/>
</dbReference>
<dbReference type="EC" id="2.7.7.6" evidence="2 11"/>
<dbReference type="InterPro" id="IPR036643">
    <property type="entry name" value="RNApol_insert_sf"/>
</dbReference>
<evidence type="ECO:0000256" key="9">
    <source>
        <dbReference type="ARBA" id="ARBA00033070"/>
    </source>
</evidence>
<feature type="region of interest" description="Alpha N-terminal domain (alpha-NTD)" evidence="11">
    <location>
        <begin position="1"/>
        <end position="228"/>
    </location>
</feature>
<organism evidence="13 14">
    <name type="scientific">Luoshenia tenuis</name>
    <dbReference type="NCBI Taxonomy" id="2763654"/>
    <lineage>
        <taxon>Bacteria</taxon>
        <taxon>Bacillati</taxon>
        <taxon>Bacillota</taxon>
        <taxon>Clostridia</taxon>
        <taxon>Christensenellales</taxon>
        <taxon>Christensenellaceae</taxon>
        <taxon>Luoshenia</taxon>
    </lineage>
</organism>
<dbReference type="NCBIfam" id="NF003513">
    <property type="entry name" value="PRK05182.1-2"/>
    <property type="match status" value="1"/>
</dbReference>
<protein>
    <recommendedName>
        <fullName evidence="3 11">DNA-directed RNA polymerase subunit alpha</fullName>
        <shortName evidence="11">RNAP subunit alpha</shortName>
        <ecNumber evidence="2 11">2.7.7.6</ecNumber>
    </recommendedName>
    <alternativeName>
        <fullName evidence="9 11">RNA polymerase subunit alpha</fullName>
    </alternativeName>
    <alternativeName>
        <fullName evidence="8 11">Transcriptase subunit alpha</fullName>
    </alternativeName>
</protein>
<dbReference type="Gene3D" id="3.30.1360.10">
    <property type="entry name" value="RNA polymerase, RBP11-like subunit"/>
    <property type="match status" value="1"/>
</dbReference>
<dbReference type="Pfam" id="PF01000">
    <property type="entry name" value="RNA_pol_A_bac"/>
    <property type="match status" value="1"/>
</dbReference>
<dbReference type="InterPro" id="IPR011263">
    <property type="entry name" value="DNA-dir_RNA_pol_RpoA/D/Rpb3"/>
</dbReference>
<evidence type="ECO:0000256" key="10">
    <source>
        <dbReference type="ARBA" id="ARBA00048552"/>
    </source>
</evidence>
<dbReference type="GO" id="GO:0046983">
    <property type="term" value="F:protein dimerization activity"/>
    <property type="evidence" value="ECO:0007669"/>
    <property type="project" value="InterPro"/>
</dbReference>
<keyword evidence="7 11" id="KW-0804">Transcription</keyword>
<dbReference type="GO" id="GO:0005737">
    <property type="term" value="C:cytoplasm"/>
    <property type="evidence" value="ECO:0007669"/>
    <property type="project" value="UniProtKB-ARBA"/>
</dbReference>
<dbReference type="InterPro" id="IPR011260">
    <property type="entry name" value="RNAP_asu_C"/>
</dbReference>
<keyword evidence="4 11" id="KW-0240">DNA-directed RNA polymerase</keyword>
<evidence type="ECO:0000256" key="7">
    <source>
        <dbReference type="ARBA" id="ARBA00023163"/>
    </source>
</evidence>
<dbReference type="Gene3D" id="2.170.120.12">
    <property type="entry name" value="DNA-directed RNA polymerase, insert domain"/>
    <property type="match status" value="1"/>
</dbReference>
<dbReference type="Gene3D" id="1.10.150.20">
    <property type="entry name" value="5' to 3' exonuclease, C-terminal subdomain"/>
    <property type="match status" value="1"/>
</dbReference>
<dbReference type="SUPFAM" id="SSF47789">
    <property type="entry name" value="C-terminal domain of RNA polymerase alpha subunit"/>
    <property type="match status" value="1"/>
</dbReference>
<dbReference type="SUPFAM" id="SSF55257">
    <property type="entry name" value="RBP11-like subunits of RNA polymerase"/>
    <property type="match status" value="1"/>
</dbReference>
<evidence type="ECO:0000256" key="6">
    <source>
        <dbReference type="ARBA" id="ARBA00022695"/>
    </source>
</evidence>
<keyword evidence="5 11" id="KW-0808">Transferase</keyword>
<comment type="catalytic activity">
    <reaction evidence="10 11">
        <text>RNA(n) + a ribonucleoside 5'-triphosphate = RNA(n+1) + diphosphate</text>
        <dbReference type="Rhea" id="RHEA:21248"/>
        <dbReference type="Rhea" id="RHEA-COMP:14527"/>
        <dbReference type="Rhea" id="RHEA-COMP:17342"/>
        <dbReference type="ChEBI" id="CHEBI:33019"/>
        <dbReference type="ChEBI" id="CHEBI:61557"/>
        <dbReference type="ChEBI" id="CHEBI:140395"/>
        <dbReference type="EC" id="2.7.7.6"/>
    </reaction>
</comment>
<evidence type="ECO:0000259" key="12">
    <source>
        <dbReference type="SMART" id="SM00662"/>
    </source>
</evidence>
<evidence type="ECO:0000256" key="3">
    <source>
        <dbReference type="ARBA" id="ARBA00015972"/>
    </source>
</evidence>
<evidence type="ECO:0000256" key="2">
    <source>
        <dbReference type="ARBA" id="ARBA00012418"/>
    </source>
</evidence>
<comment type="domain">
    <text evidence="11">The N-terminal domain is essential for RNAP assembly and basal transcription, whereas the C-terminal domain is involved in interaction with transcriptional regulators and with upstream promoter elements.</text>
</comment>
<keyword evidence="14" id="KW-1185">Reference proteome</keyword>
<dbReference type="FunFam" id="1.10.150.20:FF:000001">
    <property type="entry name" value="DNA-directed RNA polymerase subunit alpha"/>
    <property type="match status" value="1"/>
</dbReference>
<gene>
    <name evidence="11" type="primary">rpoA</name>
    <name evidence="13" type="ORF">H8699_10580</name>
</gene>